<comment type="caution">
    <text evidence="11">The sequence shown here is derived from an EMBL/GenBank/DDBJ whole genome shotgun (WGS) entry which is preliminary data.</text>
</comment>
<keyword evidence="3 9" id="KW-1003">Cell membrane</keyword>
<comment type="subunit">
    <text evidence="9">Forms a complex with TatC.</text>
</comment>
<protein>
    <recommendedName>
        <fullName evidence="9">Sec-independent protein translocase protein TatA</fullName>
    </recommendedName>
</protein>
<dbReference type="InterPro" id="IPR003369">
    <property type="entry name" value="TatA/B/E"/>
</dbReference>
<feature type="transmembrane region" description="Helical" evidence="9">
    <location>
        <begin position="6"/>
        <end position="25"/>
    </location>
</feature>
<dbReference type="HAMAP" id="MF_00236">
    <property type="entry name" value="TatA_E"/>
    <property type="match status" value="1"/>
</dbReference>
<dbReference type="PANTHER" id="PTHR42982">
    <property type="entry name" value="SEC-INDEPENDENT PROTEIN TRANSLOCASE PROTEIN TATA"/>
    <property type="match status" value="1"/>
</dbReference>
<evidence type="ECO:0000256" key="10">
    <source>
        <dbReference type="SAM" id="MobiDB-lite"/>
    </source>
</evidence>
<dbReference type="Gene3D" id="1.20.5.3310">
    <property type="match status" value="1"/>
</dbReference>
<dbReference type="GO" id="GO:0008320">
    <property type="term" value="F:protein transmembrane transporter activity"/>
    <property type="evidence" value="ECO:0007669"/>
    <property type="project" value="UniProtKB-UniRule"/>
</dbReference>
<evidence type="ECO:0000256" key="9">
    <source>
        <dbReference type="HAMAP-Rule" id="MF_00236"/>
    </source>
</evidence>
<dbReference type="PANTHER" id="PTHR42982:SF1">
    <property type="entry name" value="SEC-INDEPENDENT PROTEIN TRANSLOCASE PROTEIN TATA"/>
    <property type="match status" value="1"/>
</dbReference>
<keyword evidence="4 9" id="KW-0812">Transmembrane</keyword>
<dbReference type="Proteomes" id="UP000559117">
    <property type="component" value="Unassembled WGS sequence"/>
</dbReference>
<accession>A0A840US56</accession>
<dbReference type="NCBIfam" id="TIGR01411">
    <property type="entry name" value="tatAE"/>
    <property type="match status" value="1"/>
</dbReference>
<evidence type="ECO:0000256" key="7">
    <source>
        <dbReference type="ARBA" id="ARBA00023010"/>
    </source>
</evidence>
<keyword evidence="7 9" id="KW-0811">Translocation</keyword>
<sequence length="101" mass="11314">MFGIGVPELIVILIIGLVLFGPGKLPEVGRAVGKSINELKKATSGINDVAQQPQQNEQQVQQQQMQEQMKQMQQQMQQMQEQTKNVQPQPAQTKQDTTNDK</sequence>
<name>A0A840US56_9FIRM</name>
<keyword evidence="8 9" id="KW-0472">Membrane</keyword>
<keyword evidence="2 9" id="KW-0813">Transport</keyword>
<dbReference type="RefSeq" id="WP_183859279.1">
    <property type="nucleotide sequence ID" value="NZ_JACHFH010000004.1"/>
</dbReference>
<comment type="similarity">
    <text evidence="9">Belongs to the TatA/E family.</text>
</comment>
<comment type="function">
    <text evidence="9">Part of the twin-arginine translocation (Tat) system that transports large folded proteins containing a characteristic twin-arginine motif in their signal peptide across membranes. TatA could form the protein-conducting channel of the Tat system.</text>
</comment>
<dbReference type="NCBIfam" id="NF011430">
    <property type="entry name" value="PRK14861.1"/>
    <property type="match status" value="1"/>
</dbReference>
<keyword evidence="12" id="KW-1185">Reference proteome</keyword>
<evidence type="ECO:0000256" key="1">
    <source>
        <dbReference type="ARBA" id="ARBA00004162"/>
    </source>
</evidence>
<evidence type="ECO:0000256" key="5">
    <source>
        <dbReference type="ARBA" id="ARBA00022927"/>
    </source>
</evidence>
<dbReference type="GO" id="GO:0033281">
    <property type="term" value="C:TAT protein transport complex"/>
    <property type="evidence" value="ECO:0007669"/>
    <property type="project" value="UniProtKB-UniRule"/>
</dbReference>
<evidence type="ECO:0000256" key="2">
    <source>
        <dbReference type="ARBA" id="ARBA00022448"/>
    </source>
</evidence>
<evidence type="ECO:0000256" key="8">
    <source>
        <dbReference type="ARBA" id="ARBA00023136"/>
    </source>
</evidence>
<dbReference type="InterPro" id="IPR006312">
    <property type="entry name" value="TatA/E"/>
</dbReference>
<dbReference type="EMBL" id="JACHFH010000004">
    <property type="protein sequence ID" value="MBB5335365.1"/>
    <property type="molecule type" value="Genomic_DNA"/>
</dbReference>
<evidence type="ECO:0000256" key="4">
    <source>
        <dbReference type="ARBA" id="ARBA00022692"/>
    </source>
</evidence>
<evidence type="ECO:0000313" key="12">
    <source>
        <dbReference type="Proteomes" id="UP000559117"/>
    </source>
</evidence>
<dbReference type="PRINTS" id="PR01506">
    <property type="entry name" value="TATBPROTEIN"/>
</dbReference>
<dbReference type="GO" id="GO:0043953">
    <property type="term" value="P:protein transport by the Tat complex"/>
    <property type="evidence" value="ECO:0007669"/>
    <property type="project" value="UniProtKB-UniRule"/>
</dbReference>
<reference evidence="11 12" key="1">
    <citation type="submission" date="2020-08" db="EMBL/GenBank/DDBJ databases">
        <title>Genomic Encyclopedia of Type Strains, Phase IV (KMG-IV): sequencing the most valuable type-strain genomes for metagenomic binning, comparative biology and taxonomic classification.</title>
        <authorList>
            <person name="Goeker M."/>
        </authorList>
    </citation>
    <scope>NUCLEOTIDE SEQUENCE [LARGE SCALE GENOMIC DNA]</scope>
    <source>
        <strain evidence="11 12">DSM 24661</strain>
    </source>
</reference>
<keyword evidence="5 9" id="KW-0653">Protein transport</keyword>
<keyword evidence="6 9" id="KW-1133">Transmembrane helix</keyword>
<feature type="compositionally biased region" description="Low complexity" evidence="10">
    <location>
        <begin position="51"/>
        <end position="82"/>
    </location>
</feature>
<dbReference type="AlphaFoldDB" id="A0A840US56"/>
<proteinExistence type="inferred from homology"/>
<evidence type="ECO:0000256" key="3">
    <source>
        <dbReference type="ARBA" id="ARBA00022475"/>
    </source>
</evidence>
<evidence type="ECO:0000313" key="11">
    <source>
        <dbReference type="EMBL" id="MBB5335365.1"/>
    </source>
</evidence>
<gene>
    <name evidence="9" type="primary">tatA</name>
    <name evidence="11" type="ORF">HNR32_000486</name>
</gene>
<comment type="subcellular location">
    <subcellularLocation>
        <location evidence="1 9">Cell membrane</location>
        <topology evidence="1 9">Single-pass membrane protein</topology>
    </subcellularLocation>
</comment>
<feature type="region of interest" description="Disordered" evidence="10">
    <location>
        <begin position="47"/>
        <end position="101"/>
    </location>
</feature>
<organism evidence="11 12">
    <name type="scientific">Pectinatus brassicae</name>
    <dbReference type="NCBI Taxonomy" id="862415"/>
    <lineage>
        <taxon>Bacteria</taxon>
        <taxon>Bacillati</taxon>
        <taxon>Bacillota</taxon>
        <taxon>Negativicutes</taxon>
        <taxon>Selenomonadales</taxon>
        <taxon>Selenomonadaceae</taxon>
        <taxon>Pectinatus</taxon>
    </lineage>
</organism>
<dbReference type="Pfam" id="PF02416">
    <property type="entry name" value="TatA_B_E"/>
    <property type="match status" value="1"/>
</dbReference>
<evidence type="ECO:0000256" key="6">
    <source>
        <dbReference type="ARBA" id="ARBA00022989"/>
    </source>
</evidence>
<feature type="compositionally biased region" description="Polar residues" evidence="10">
    <location>
        <begin position="83"/>
        <end position="101"/>
    </location>
</feature>